<dbReference type="SUPFAM" id="SSF53098">
    <property type="entry name" value="Ribonuclease H-like"/>
    <property type="match status" value="1"/>
</dbReference>
<sequence>MYKSAPQRGGRPQNTLRPQNTFMTTSSSTSITTHDVYWSLTELGDKMILDLGCMKTVAGTTWVKPLVLKWKRNGWYCKVVPEKESFRFGDGHINQSKFAVIIHVNLAGIPCLLRISVVAGNCPPLLSKPVCTTLGLMVDTSSHAVTSKKYGIKRFGLSQSAGGHYVIPIDQLSDMQPVPSEFVLQPHYEVFPLTSSGSTVKGSPPTRPTVLTVHTVADGRQQPMGERRDAGGRGSCDLVGRAAGAGTEDIEVGETPSFENAVRHQSPISEQVTADAQGNVGDAGTDGSDGHDDDGDAGDGYSSQSQSEEPEQGGGIWADGPQGEEGEQEGGPHRTRSRLSDPVATVQLRRHLQHPRQHHGTDPDVQMEAFAADVEDETGGGVRQDNQETLEEESQVDHAHERQVPCGTMGTSRQRPSAVLQPEGVSLGIGRDRGEGGSRQAQGLQELQLTDPNAPTTAEQRRREIERVDVVMEGRLRPGGALRPGGDLPEELHQTGDLCEELHQTGGLSEEPHQTGAQRLGGALLEELLQTGDPGPCGVLSEETRKETGHPTLQAEAGASVKKITLNRRQTRSIRQGVQKALRLQHRIYEAAQMKKRPWTLLEVFAGKATLSSMARECPEWEVLPPQDVLYGLDLLKEEHVQLLKDVIENQRPDVVTLSPPCGPWSSWQRMRKRKDILQALRREHQPFWELVCWIWAFQNTHGGIVVLEQPKQSEALKMPKMTQRKQVYEKEVHMCQLGLEDVVSGAPHKKATAVQMNHPMICTTLFPDKKCDHPPGAHQPLEGSVAVWDETTRRYKAVRRSTLAAEWTPAFCDWLLGGLEAIQEESAQVFHLELHREVPNTKLWEAVPAELEQTPEGQIRQHLQQTEFGTRYDYISFSGTAAMVSRTMRSTLAHLHVALGHVSNAKLKRMMLLNGAKPELAQIIDHLECQICQQVQSPMATPKAAFQRPMVFNERILSDTFYVWDMEETKYAVTHIIDAFSLYQIATAAKDPASDISMELIRDRWVGVFGPPAVLMTDQGSEFKGELEQLLATFGVFHEMVPPTAHWRMSLAERHGAVLKVLLMKIIKEQSIVGLGQLQMAVIAATAARNSQARVSGFSPTQLVFGKDTSMPTNLMEALAGQFHYQLARPTSPEDSFFRASQIRKAASDAFQWMEASDALKKAAGSRARLPKLELLTEGAQVMFWEPPAHRRGLSRRLQDNVSWLGPAVVAAIERKDGSIKRVWIRYKNKLKGVPLEFVRLAVAEEHEATSITKEALSELSKQLDSGRVNAEVPDSSSSSSSSTEEEAATGSTDAKKKVLKTVKKDKERSTDQVRVPDPRYPVMEMSDEEDEGNHPVSAEQMRKASSPLHDVPISIHRQQVPASKPSGGSNRPVVSSRPIKKARTHEGARADPSSRPFLERRGMFDKALNRTEEHFRSTRQKLEPKTVQIAVPTQQENPEVLHVNVRNDNPPYVNLEKFNGTEYSDSDADLMEALERSLTTEMLQHLPVVELTHMRRRPTGEQAELGRSALREMDEPVLVRRVNRQRYTLEYKPASPLTRSRLPPPPGHVMNILPESMKRPLVGERQWEILRRQRQDPPPQKDYWMLSPEKTELYRIHVVPRFHLFDVLAFHQEKGLNEPHVDPPKGIPRSWITGARTTQVYYVNNPLEPHNYVGYGPIPQSAMFMHPTVANERMSELIADSVRWTGWNTQQNLLGYWQGVTRFQVQDPDEAESHLVHWLEARHFAEDAWRAGQDLVHQYRELQLESGWPNETLMTQHLANVPNLDVNQVMDIVNLAKDSLKATQLEMQEIFFNFVHLTNVQEPTPHARHQGQVELTLLPEEPVDTTLPATGKVRLELQWSNLSPVWQKAFEQPIKDALDIYFKHDALAPVMPNEVVDASEILPSRFVLVNKTDPRNQHPADADLPDAKLKARLVIAGHMDQRAGGFETEAPTASLLAHNLLCFLAAQWSWKMTFADISAAFLQGDYLPAERRVFVRCPKNYLLFVRQYLMSKLPAGARTDLMRMKKAGFGLAESPRLWYKRFKRGAESVGGRELHLCPGVFAFFQGGRVIALLAVHVDDVRLITDNEYEKVMMERLNSLFTFGEWVHPVQWTKFCGRFEKQMPDGTVYMQMDQYAERLVDPPQRPRGQEHPLLPNERKWIALVELKLLVDRARIPVTVKFEKLGCEVKDMVVVCTSDASFAGMPRGRSQGGFAIGFANPDILSGTAPFNVVHYHSGLLKRVVRSSLAAEISQAAHTLEEGDFVRALLAEMISENFELKMWVPHVAQWKFVLVLGSRTGYDLLNGTGLGEDKRLAIDIAAMRQALQEDGAARLVRWVPGEELIADDLTKLCGNQKLMATLAQARWALKDTDVAKRLRADAAARKKNYRQRISAGREEAEVLARFSISPEFVWQCLNGAMWFEAMQTYGYAAAVWILFLTFAAVSPLAIRVIWLFAFALLDIGFCLCSLLLSKVRFAHKVAKQVTGTWEGWLLIHGGLDYMKHIVGGAEGNSIMALVHWFLDDNAAFCNGIRIGFRLLAEGTHGASLTICGRAV</sequence>
<reference evidence="5" key="2">
    <citation type="submission" date="2024-04" db="EMBL/GenBank/DDBJ databases">
        <authorList>
            <person name="Chen Y."/>
            <person name="Shah S."/>
            <person name="Dougan E. K."/>
            <person name="Thang M."/>
            <person name="Chan C."/>
        </authorList>
    </citation>
    <scope>NUCLEOTIDE SEQUENCE [LARGE SCALE GENOMIC DNA]</scope>
</reference>
<feature type="compositionally biased region" description="Basic and acidic residues" evidence="1">
    <location>
        <begin position="1304"/>
        <end position="1319"/>
    </location>
</feature>
<name>A0A9P1FLA5_9DINO</name>
<proteinExistence type="predicted"/>
<organism evidence="4">
    <name type="scientific">Cladocopium goreaui</name>
    <dbReference type="NCBI Taxonomy" id="2562237"/>
    <lineage>
        <taxon>Eukaryota</taxon>
        <taxon>Sar</taxon>
        <taxon>Alveolata</taxon>
        <taxon>Dinophyceae</taxon>
        <taxon>Suessiales</taxon>
        <taxon>Symbiodiniaceae</taxon>
        <taxon>Cladocopium</taxon>
    </lineage>
</organism>
<feature type="region of interest" description="Disordered" evidence="1">
    <location>
        <begin position="218"/>
        <end position="240"/>
    </location>
</feature>
<evidence type="ECO:0000313" key="5">
    <source>
        <dbReference type="EMBL" id="CAL1134829.1"/>
    </source>
</evidence>
<feature type="region of interest" description="Disordered" evidence="1">
    <location>
        <begin position="376"/>
        <end position="401"/>
    </location>
</feature>
<dbReference type="EMBL" id="CAMXCT020000635">
    <property type="protein sequence ID" value="CAL1134829.1"/>
    <property type="molecule type" value="Genomic_DNA"/>
</dbReference>
<gene>
    <name evidence="4" type="ORF">C1SCF055_LOCUS9237</name>
</gene>
<feature type="region of interest" description="Disordered" evidence="1">
    <location>
        <begin position="277"/>
        <end position="340"/>
    </location>
</feature>
<dbReference type="Pfam" id="PF07727">
    <property type="entry name" value="RVT_2"/>
    <property type="match status" value="1"/>
</dbReference>
<dbReference type="Gene3D" id="3.30.420.10">
    <property type="entry name" value="Ribonuclease H-like superfamily/Ribonuclease H"/>
    <property type="match status" value="1"/>
</dbReference>
<reference evidence="4" key="1">
    <citation type="submission" date="2022-10" db="EMBL/GenBank/DDBJ databases">
        <authorList>
            <person name="Chen Y."/>
            <person name="Dougan E. K."/>
            <person name="Chan C."/>
            <person name="Rhodes N."/>
            <person name="Thang M."/>
        </authorList>
    </citation>
    <scope>NUCLEOTIDE SEQUENCE</scope>
</reference>
<protein>
    <submittedName>
        <fullName evidence="6">Retrovirus-related Pol polyprotein from transposon RE2 (Retro element 2) (AtRE2)</fullName>
    </submittedName>
</protein>
<accession>A0A9P1FLA5</accession>
<evidence type="ECO:0000313" key="4">
    <source>
        <dbReference type="EMBL" id="CAI3981454.1"/>
    </source>
</evidence>
<dbReference type="OrthoDB" id="443094at2759"/>
<evidence type="ECO:0000256" key="1">
    <source>
        <dbReference type="SAM" id="MobiDB-lite"/>
    </source>
</evidence>
<evidence type="ECO:0000313" key="6">
    <source>
        <dbReference type="EMBL" id="CAL4768766.1"/>
    </source>
</evidence>
<comment type="caution">
    <text evidence="4">The sequence shown here is derived from an EMBL/GenBank/DDBJ whole genome shotgun (WGS) entry which is preliminary data.</text>
</comment>
<dbReference type="InterPro" id="IPR036397">
    <property type="entry name" value="RNaseH_sf"/>
</dbReference>
<feature type="compositionally biased region" description="Polar residues" evidence="1">
    <location>
        <begin position="12"/>
        <end position="23"/>
    </location>
</feature>
<dbReference type="EMBL" id="CAMXCT030000635">
    <property type="protein sequence ID" value="CAL4768766.1"/>
    <property type="molecule type" value="Genomic_DNA"/>
</dbReference>
<dbReference type="EMBL" id="CAMXCT010000635">
    <property type="protein sequence ID" value="CAI3981454.1"/>
    <property type="molecule type" value="Genomic_DNA"/>
</dbReference>
<feature type="compositionally biased region" description="Polar residues" evidence="1">
    <location>
        <begin position="1360"/>
        <end position="1375"/>
    </location>
</feature>
<feature type="domain" description="Integrase catalytic" evidence="3">
    <location>
        <begin position="946"/>
        <end position="1109"/>
    </location>
</feature>
<dbReference type="PROSITE" id="PS50994">
    <property type="entry name" value="INTEGRASE"/>
    <property type="match status" value="1"/>
</dbReference>
<evidence type="ECO:0000256" key="2">
    <source>
        <dbReference type="SAM" id="Phobius"/>
    </source>
</evidence>
<evidence type="ECO:0000259" key="3">
    <source>
        <dbReference type="PROSITE" id="PS50994"/>
    </source>
</evidence>
<feature type="region of interest" description="Disordered" evidence="1">
    <location>
        <begin position="1360"/>
        <end position="1398"/>
    </location>
</feature>
<keyword evidence="2" id="KW-0472">Membrane</keyword>
<keyword evidence="2" id="KW-0812">Transmembrane</keyword>
<keyword evidence="7" id="KW-1185">Reference proteome</keyword>
<dbReference type="GO" id="GO:0015074">
    <property type="term" value="P:DNA integration"/>
    <property type="evidence" value="ECO:0007669"/>
    <property type="project" value="InterPro"/>
</dbReference>
<evidence type="ECO:0000313" key="7">
    <source>
        <dbReference type="Proteomes" id="UP001152797"/>
    </source>
</evidence>
<dbReference type="InterPro" id="IPR012337">
    <property type="entry name" value="RNaseH-like_sf"/>
</dbReference>
<keyword evidence="2" id="KW-1133">Transmembrane helix</keyword>
<feature type="compositionally biased region" description="Low complexity" evidence="1">
    <location>
        <begin position="1277"/>
        <end position="1294"/>
    </location>
</feature>
<dbReference type="GO" id="GO:0003676">
    <property type="term" value="F:nucleic acid binding"/>
    <property type="evidence" value="ECO:0007669"/>
    <property type="project" value="InterPro"/>
</dbReference>
<dbReference type="InterPro" id="IPR001584">
    <property type="entry name" value="Integrase_cat-core"/>
</dbReference>
<feature type="transmembrane region" description="Helical" evidence="2">
    <location>
        <begin position="2431"/>
        <end position="2451"/>
    </location>
</feature>
<feature type="region of interest" description="Disordered" evidence="1">
    <location>
        <begin position="1264"/>
        <end position="1341"/>
    </location>
</feature>
<feature type="transmembrane region" description="Helical" evidence="2">
    <location>
        <begin position="2407"/>
        <end position="2424"/>
    </location>
</feature>
<feature type="region of interest" description="Disordered" evidence="1">
    <location>
        <begin position="1"/>
        <end position="27"/>
    </location>
</feature>
<dbReference type="Proteomes" id="UP001152797">
    <property type="component" value="Unassembled WGS sequence"/>
</dbReference>
<dbReference type="InterPro" id="IPR013103">
    <property type="entry name" value="RVT_2"/>
</dbReference>